<protein>
    <submittedName>
        <fullName evidence="6">LysR family transcriptional regulator</fullName>
    </submittedName>
</protein>
<dbReference type="OrthoDB" id="9775392at2"/>
<dbReference type="InterPro" id="IPR000847">
    <property type="entry name" value="LysR_HTH_N"/>
</dbReference>
<evidence type="ECO:0000256" key="2">
    <source>
        <dbReference type="ARBA" id="ARBA00023015"/>
    </source>
</evidence>
<dbReference type="FunFam" id="1.10.10.10:FF:000001">
    <property type="entry name" value="LysR family transcriptional regulator"/>
    <property type="match status" value="1"/>
</dbReference>
<evidence type="ECO:0000313" key="6">
    <source>
        <dbReference type="EMBL" id="BAQ48861.1"/>
    </source>
</evidence>
<proteinExistence type="inferred from homology"/>
<dbReference type="GO" id="GO:0003700">
    <property type="term" value="F:DNA-binding transcription factor activity"/>
    <property type="evidence" value="ECO:0007669"/>
    <property type="project" value="InterPro"/>
</dbReference>
<keyword evidence="3" id="KW-0238">DNA-binding</keyword>
<dbReference type="EMBL" id="AP014705">
    <property type="protein sequence ID" value="BAQ48861.1"/>
    <property type="molecule type" value="Genomic_DNA"/>
</dbReference>
<evidence type="ECO:0000313" key="7">
    <source>
        <dbReference type="Proteomes" id="UP000061432"/>
    </source>
</evidence>
<dbReference type="GO" id="GO:0005829">
    <property type="term" value="C:cytosol"/>
    <property type="evidence" value="ECO:0007669"/>
    <property type="project" value="TreeGrafter"/>
</dbReference>
<dbReference type="InterPro" id="IPR050950">
    <property type="entry name" value="HTH-type_LysR_regulators"/>
</dbReference>
<gene>
    <name evidence="6" type="primary">lysR</name>
    <name evidence="6" type="ORF">Maq22A_1p32780</name>
</gene>
<dbReference type="PROSITE" id="PS50931">
    <property type="entry name" value="HTH_LYSR"/>
    <property type="match status" value="1"/>
</dbReference>
<dbReference type="KEGG" id="maqu:Maq22A_1p32780"/>
<geneLocation type="plasmid" evidence="7">
    <name>pMaq22A_1p DNA</name>
</geneLocation>
<dbReference type="GO" id="GO:0003677">
    <property type="term" value="F:DNA binding"/>
    <property type="evidence" value="ECO:0007669"/>
    <property type="project" value="UniProtKB-KW"/>
</dbReference>
<dbReference type="AlphaFoldDB" id="A0A0C6F7S8"/>
<keyword evidence="6" id="KW-0614">Plasmid</keyword>
<dbReference type="Gene3D" id="3.40.190.290">
    <property type="match status" value="1"/>
</dbReference>
<evidence type="ECO:0000259" key="5">
    <source>
        <dbReference type="PROSITE" id="PS50931"/>
    </source>
</evidence>
<dbReference type="PANTHER" id="PTHR30419:SF31">
    <property type="entry name" value="BLR3139 PROTEIN"/>
    <property type="match status" value="1"/>
</dbReference>
<reference evidence="7" key="2">
    <citation type="submission" date="2015-01" db="EMBL/GenBank/DDBJ databases">
        <title>Complete genome sequence of Methylobacterium aquaticum strain 22A.</title>
        <authorList>
            <person name="Tani A."/>
            <person name="Ogura Y."/>
            <person name="Hayashi T."/>
        </authorList>
    </citation>
    <scope>NUCLEOTIDE SEQUENCE [LARGE SCALE GENOMIC DNA]</scope>
    <source>
        <strain evidence="7">MA-22A</strain>
        <plasmid evidence="7">Plasmid pMaq22A_1p DNA</plasmid>
    </source>
</reference>
<dbReference type="Pfam" id="PF00126">
    <property type="entry name" value="HTH_1"/>
    <property type="match status" value="1"/>
</dbReference>
<dbReference type="InterPro" id="IPR005119">
    <property type="entry name" value="LysR_subst-bd"/>
</dbReference>
<dbReference type="InterPro" id="IPR036388">
    <property type="entry name" value="WH-like_DNA-bd_sf"/>
</dbReference>
<keyword evidence="4" id="KW-0804">Transcription</keyword>
<dbReference type="PRINTS" id="PR00039">
    <property type="entry name" value="HTHLYSR"/>
</dbReference>
<dbReference type="CDD" id="cd05466">
    <property type="entry name" value="PBP2_LTTR_substrate"/>
    <property type="match status" value="1"/>
</dbReference>
<evidence type="ECO:0000256" key="1">
    <source>
        <dbReference type="ARBA" id="ARBA00009437"/>
    </source>
</evidence>
<comment type="similarity">
    <text evidence="1">Belongs to the LysR transcriptional regulatory family.</text>
</comment>
<evidence type="ECO:0000256" key="3">
    <source>
        <dbReference type="ARBA" id="ARBA00023125"/>
    </source>
</evidence>
<dbReference type="Gene3D" id="1.10.10.10">
    <property type="entry name" value="Winged helix-like DNA-binding domain superfamily/Winged helix DNA-binding domain"/>
    <property type="match status" value="1"/>
</dbReference>
<organism evidence="6 7">
    <name type="scientific">Methylobacterium aquaticum</name>
    <dbReference type="NCBI Taxonomy" id="270351"/>
    <lineage>
        <taxon>Bacteria</taxon>
        <taxon>Pseudomonadati</taxon>
        <taxon>Pseudomonadota</taxon>
        <taxon>Alphaproteobacteria</taxon>
        <taxon>Hyphomicrobiales</taxon>
        <taxon>Methylobacteriaceae</taxon>
        <taxon>Methylobacterium</taxon>
    </lineage>
</organism>
<evidence type="ECO:0000256" key="4">
    <source>
        <dbReference type="ARBA" id="ARBA00023163"/>
    </source>
</evidence>
<sequence length="302" mass="32996">MIDRLEFILALAREQHFGRAAQACGVSQQTLSAGVKQLEERLGVLLVQRGSRFQGFTPEGERVLDWARRIVGDARAMRQEVAALRRGLSGTLRMAAVPTATPMVAALTTPFRARHPAVRFSVQSSTSHEIVRQIANLELDAGLTYIEDEPLGRVTALPLYREHYRLLTAADGIYGGRASVTWAEVGRIPLCLLTPAMQNRRIIDRHLRAAGAEPAPLLESNSMIVLVTHVRTAKWASIMPAALAETFRLTERVRAVPITDPDVSHTIGLVVPERDPMTPLIAAFLAEARAIAPELAAEVAAL</sequence>
<name>A0A0C6F7S8_9HYPH</name>
<feature type="domain" description="HTH lysR-type" evidence="5">
    <location>
        <begin position="1"/>
        <end position="57"/>
    </location>
</feature>
<reference evidence="6 7" key="1">
    <citation type="journal article" date="2015" name="Genome Announc.">
        <title>Complete Genome Sequence of Methylobacterium aquaticum Strain 22A, Isolated from Racomitrium japonicum Moss.</title>
        <authorList>
            <person name="Tani A."/>
            <person name="Ogura Y."/>
            <person name="Hayashi T."/>
            <person name="Kimbara K."/>
        </authorList>
    </citation>
    <scope>NUCLEOTIDE SEQUENCE [LARGE SCALE GENOMIC DNA]</scope>
    <source>
        <strain evidence="6 7">MA-22A</strain>
        <plasmid evidence="7">Plasmid pMaq22A_1p DNA</plasmid>
    </source>
</reference>
<dbReference type="PANTHER" id="PTHR30419">
    <property type="entry name" value="HTH-TYPE TRANSCRIPTIONAL REGULATOR YBHD"/>
    <property type="match status" value="1"/>
</dbReference>
<dbReference type="InterPro" id="IPR036390">
    <property type="entry name" value="WH_DNA-bd_sf"/>
</dbReference>
<dbReference type="Proteomes" id="UP000061432">
    <property type="component" value="Plasmid pMaq22A_1p"/>
</dbReference>
<dbReference type="PATRIC" id="fig|270351.10.peg.5870"/>
<dbReference type="Pfam" id="PF03466">
    <property type="entry name" value="LysR_substrate"/>
    <property type="match status" value="1"/>
</dbReference>
<accession>A0A0C6F7S8</accession>
<dbReference type="SUPFAM" id="SSF46785">
    <property type="entry name" value="Winged helix' DNA-binding domain"/>
    <property type="match status" value="1"/>
</dbReference>
<dbReference type="SUPFAM" id="SSF53850">
    <property type="entry name" value="Periplasmic binding protein-like II"/>
    <property type="match status" value="1"/>
</dbReference>
<keyword evidence="2" id="KW-0805">Transcription regulation</keyword>
<dbReference type="RefSeq" id="WP_060850039.1">
    <property type="nucleotide sequence ID" value="NZ_AP014705.1"/>
</dbReference>